<feature type="signal peptide" evidence="1">
    <location>
        <begin position="1"/>
        <end position="25"/>
    </location>
</feature>
<sequence length="78" mass="8220">MTGTHGSAVLIVPLALSLLLDEHNCSVVPPEALETDLMPGRSANGASSQKRPTVRYSAYLAVALRTAGSGLQRLDMEN</sequence>
<accession>A0A9D4JVC0</accession>
<reference evidence="2" key="2">
    <citation type="submission" date="2020-11" db="EMBL/GenBank/DDBJ databases">
        <authorList>
            <person name="McCartney M.A."/>
            <person name="Auch B."/>
            <person name="Kono T."/>
            <person name="Mallez S."/>
            <person name="Becker A."/>
            <person name="Gohl D.M."/>
            <person name="Silverstein K.A.T."/>
            <person name="Koren S."/>
            <person name="Bechman K.B."/>
            <person name="Herman A."/>
            <person name="Abrahante J.E."/>
            <person name="Garbe J."/>
        </authorList>
    </citation>
    <scope>NUCLEOTIDE SEQUENCE</scope>
    <source>
        <strain evidence="2">Duluth1</strain>
        <tissue evidence="2">Whole animal</tissue>
    </source>
</reference>
<evidence type="ECO:0000313" key="2">
    <source>
        <dbReference type="EMBL" id="KAH3821647.1"/>
    </source>
</evidence>
<name>A0A9D4JVC0_DREPO</name>
<dbReference type="EMBL" id="JAIWYP010000005">
    <property type="protein sequence ID" value="KAH3821647.1"/>
    <property type="molecule type" value="Genomic_DNA"/>
</dbReference>
<dbReference type="AlphaFoldDB" id="A0A9D4JVC0"/>
<protein>
    <recommendedName>
        <fullName evidence="4">Secreted protein</fullName>
    </recommendedName>
</protein>
<proteinExistence type="predicted"/>
<keyword evidence="1" id="KW-0732">Signal</keyword>
<feature type="chain" id="PRO_5039481314" description="Secreted protein" evidence="1">
    <location>
        <begin position="26"/>
        <end position="78"/>
    </location>
</feature>
<evidence type="ECO:0000313" key="3">
    <source>
        <dbReference type="Proteomes" id="UP000828390"/>
    </source>
</evidence>
<keyword evidence="3" id="KW-1185">Reference proteome</keyword>
<evidence type="ECO:0008006" key="4">
    <source>
        <dbReference type="Google" id="ProtNLM"/>
    </source>
</evidence>
<comment type="caution">
    <text evidence="2">The sequence shown here is derived from an EMBL/GenBank/DDBJ whole genome shotgun (WGS) entry which is preliminary data.</text>
</comment>
<gene>
    <name evidence="2" type="ORF">DPMN_123412</name>
</gene>
<organism evidence="2 3">
    <name type="scientific">Dreissena polymorpha</name>
    <name type="common">Zebra mussel</name>
    <name type="synonym">Mytilus polymorpha</name>
    <dbReference type="NCBI Taxonomy" id="45954"/>
    <lineage>
        <taxon>Eukaryota</taxon>
        <taxon>Metazoa</taxon>
        <taxon>Spiralia</taxon>
        <taxon>Lophotrochozoa</taxon>
        <taxon>Mollusca</taxon>
        <taxon>Bivalvia</taxon>
        <taxon>Autobranchia</taxon>
        <taxon>Heteroconchia</taxon>
        <taxon>Euheterodonta</taxon>
        <taxon>Imparidentia</taxon>
        <taxon>Neoheterodontei</taxon>
        <taxon>Myida</taxon>
        <taxon>Dreissenoidea</taxon>
        <taxon>Dreissenidae</taxon>
        <taxon>Dreissena</taxon>
    </lineage>
</organism>
<reference evidence="2" key="1">
    <citation type="journal article" date="2019" name="bioRxiv">
        <title>The Genome of the Zebra Mussel, Dreissena polymorpha: A Resource for Invasive Species Research.</title>
        <authorList>
            <person name="McCartney M.A."/>
            <person name="Auch B."/>
            <person name="Kono T."/>
            <person name="Mallez S."/>
            <person name="Zhang Y."/>
            <person name="Obille A."/>
            <person name="Becker A."/>
            <person name="Abrahante J.E."/>
            <person name="Garbe J."/>
            <person name="Badalamenti J.P."/>
            <person name="Herman A."/>
            <person name="Mangelson H."/>
            <person name="Liachko I."/>
            <person name="Sullivan S."/>
            <person name="Sone E.D."/>
            <person name="Koren S."/>
            <person name="Silverstein K.A.T."/>
            <person name="Beckman K.B."/>
            <person name="Gohl D.M."/>
        </authorList>
    </citation>
    <scope>NUCLEOTIDE SEQUENCE</scope>
    <source>
        <strain evidence="2">Duluth1</strain>
        <tissue evidence="2">Whole animal</tissue>
    </source>
</reference>
<evidence type="ECO:0000256" key="1">
    <source>
        <dbReference type="SAM" id="SignalP"/>
    </source>
</evidence>
<dbReference type="Proteomes" id="UP000828390">
    <property type="component" value="Unassembled WGS sequence"/>
</dbReference>